<protein>
    <submittedName>
        <fullName evidence="1">Baseplate assembly protein</fullName>
    </submittedName>
</protein>
<comment type="caution">
    <text evidence="1">The sequence shown here is derived from an EMBL/GenBank/DDBJ whole genome shotgun (WGS) entry which is preliminary data.</text>
</comment>
<proteinExistence type="predicted"/>
<evidence type="ECO:0000313" key="1">
    <source>
        <dbReference type="EMBL" id="GAA1214618.1"/>
    </source>
</evidence>
<dbReference type="InterPro" id="IPR011749">
    <property type="entry name" value="CHP02243"/>
</dbReference>
<reference evidence="1 2" key="1">
    <citation type="journal article" date="2019" name="Int. J. Syst. Evol. Microbiol.">
        <title>The Global Catalogue of Microorganisms (GCM) 10K type strain sequencing project: providing services to taxonomists for standard genome sequencing and annotation.</title>
        <authorList>
            <consortium name="The Broad Institute Genomics Platform"/>
            <consortium name="The Broad Institute Genome Sequencing Center for Infectious Disease"/>
            <person name="Wu L."/>
            <person name="Ma J."/>
        </authorList>
    </citation>
    <scope>NUCLEOTIDE SEQUENCE [LARGE SCALE GENOMIC DNA]</scope>
    <source>
        <strain evidence="1 2">JCM 13004</strain>
    </source>
</reference>
<accession>A0ABN1VMP7</accession>
<dbReference type="RefSeq" id="WP_344437503.1">
    <property type="nucleotide sequence ID" value="NZ_BAAALF010000001.1"/>
</dbReference>
<name>A0ABN1VMP7_9ACTN</name>
<sequence length="650" mass="69661">MALPAPDLDDRRFQHLVDEAKRFIQQRCPEWTDHNVSDPGVTLVEVFAHMVDQVLYRLNRVPEKSHLAFLDLIGVTLFPPSAAEAELTFWLTTPQAAPVALRRGTEVATVRTDTEEAVVFATTDDLTVVPCSLTQVLTQAADGRPVERGADLLNGQDVACFAAVPGAGDAVLFGLSAAVPGCVVALRLDSRARGVGVDPRRPPLRWEAYDGSDWQPCEVGQDGTGGLNKPGDVLLHVPHGHAPAAFAGHRAGWLRCRVVAPEADQPGYSLSPTVRRASAFTIGGTVAAVHAETVAGEVLGESAGVPGQRFTVSRPPVLAQREPLVVEVLEDQDWTGWSRIEAFGASTPQDRHFRLDPTTGEITFGPAVRERDGSLRQYGAVPAKGARIRVRRYRTGGGRRGNVAPRTLTVLRSSIPFVSRVENRAAAAGGVDGETVESAKLRGPLHLRAGDRAVTVSDYELLARRVAPAAARIRCLPAGEGADAGGVRVLVVPQVAAAQGGDRLRFEQLVPPEGMLAAIADHLDACRPIGARVLVQPPYYQGVTVVARLVAERAEAAGRVRERALAALYDYFDPLTGGSQGAGWPFGRPVQSGEAYAVLQRVPGVELVEDVRLFAANPLTGERGAPGDRVELDPHALVFSYQHQIRVDER</sequence>
<dbReference type="Proteomes" id="UP001500037">
    <property type="component" value="Unassembled WGS sequence"/>
</dbReference>
<evidence type="ECO:0000313" key="2">
    <source>
        <dbReference type="Proteomes" id="UP001500037"/>
    </source>
</evidence>
<dbReference type="NCBIfam" id="TIGR02243">
    <property type="entry name" value="putative baseplate assembly protein"/>
    <property type="match status" value="1"/>
</dbReference>
<keyword evidence="2" id="KW-1185">Reference proteome</keyword>
<gene>
    <name evidence="1" type="ORF">GCM10009665_00440</name>
</gene>
<dbReference type="EMBL" id="BAAALF010000001">
    <property type="protein sequence ID" value="GAA1214618.1"/>
    <property type="molecule type" value="Genomic_DNA"/>
</dbReference>
<organism evidence="1 2">
    <name type="scientific">Kitasatospora nipponensis</name>
    <dbReference type="NCBI Taxonomy" id="258049"/>
    <lineage>
        <taxon>Bacteria</taxon>
        <taxon>Bacillati</taxon>
        <taxon>Actinomycetota</taxon>
        <taxon>Actinomycetes</taxon>
        <taxon>Kitasatosporales</taxon>
        <taxon>Streptomycetaceae</taxon>
        <taxon>Kitasatospora</taxon>
    </lineage>
</organism>